<dbReference type="Gene3D" id="1.10.238.10">
    <property type="entry name" value="EF-hand"/>
    <property type="match status" value="2"/>
</dbReference>
<reference evidence="4" key="1">
    <citation type="submission" date="2018-04" db="EMBL/GenBank/DDBJ databases">
        <authorList>
            <person name="Go L.Y."/>
            <person name="Mitchell J.A."/>
        </authorList>
    </citation>
    <scope>NUCLEOTIDE SEQUENCE</scope>
    <source>
        <tissue evidence="4">Whole organism</tissue>
    </source>
</reference>
<feature type="domain" description="EF-hand" evidence="3">
    <location>
        <begin position="143"/>
        <end position="176"/>
    </location>
</feature>
<evidence type="ECO:0000259" key="3">
    <source>
        <dbReference type="PROSITE" id="PS50222"/>
    </source>
</evidence>
<dbReference type="SUPFAM" id="SSF47473">
    <property type="entry name" value="EF-hand"/>
    <property type="match status" value="1"/>
</dbReference>
<dbReference type="EMBL" id="UFQT01001412">
    <property type="protein sequence ID" value="SSX30439.1"/>
    <property type="molecule type" value="Genomic_DNA"/>
</dbReference>
<dbReference type="InterPro" id="IPR050230">
    <property type="entry name" value="CALM/Myosin/TropC-like"/>
</dbReference>
<dbReference type="CDD" id="cd00051">
    <property type="entry name" value="EFh"/>
    <property type="match status" value="1"/>
</dbReference>
<dbReference type="PROSITE" id="PS00018">
    <property type="entry name" value="EF_HAND_1"/>
    <property type="match status" value="2"/>
</dbReference>
<feature type="domain" description="EF-hand" evidence="3">
    <location>
        <begin position="66"/>
        <end position="101"/>
    </location>
</feature>
<dbReference type="InterPro" id="IPR002048">
    <property type="entry name" value="EF_hand_dom"/>
</dbReference>
<organism evidence="4">
    <name type="scientific">Culicoides sonorensis</name>
    <name type="common">Biting midge</name>
    <dbReference type="NCBI Taxonomy" id="179676"/>
    <lineage>
        <taxon>Eukaryota</taxon>
        <taxon>Metazoa</taxon>
        <taxon>Ecdysozoa</taxon>
        <taxon>Arthropoda</taxon>
        <taxon>Hexapoda</taxon>
        <taxon>Insecta</taxon>
        <taxon>Pterygota</taxon>
        <taxon>Neoptera</taxon>
        <taxon>Endopterygota</taxon>
        <taxon>Diptera</taxon>
        <taxon>Nematocera</taxon>
        <taxon>Chironomoidea</taxon>
        <taxon>Ceratopogonidae</taxon>
        <taxon>Ceratopogoninae</taxon>
        <taxon>Culicoides</taxon>
        <taxon>Monoculicoides</taxon>
    </lineage>
</organism>
<feature type="domain" description="EF-hand" evidence="3">
    <location>
        <begin position="107"/>
        <end position="142"/>
    </location>
</feature>
<dbReference type="PANTHER" id="PTHR23048:SF0">
    <property type="entry name" value="CALMODULIN LIKE 3"/>
    <property type="match status" value="1"/>
</dbReference>
<dbReference type="PROSITE" id="PS50222">
    <property type="entry name" value="EF_HAND_2"/>
    <property type="match status" value="3"/>
</dbReference>
<dbReference type="VEuPathDB" id="VectorBase:CSON002481"/>
<evidence type="ECO:0000256" key="1">
    <source>
        <dbReference type="ARBA" id="ARBA00022737"/>
    </source>
</evidence>
<dbReference type="Pfam" id="PF13499">
    <property type="entry name" value="EF-hand_7"/>
    <property type="match status" value="2"/>
</dbReference>
<protein>
    <submittedName>
        <fullName evidence="4">CSON002481 protein</fullName>
    </submittedName>
</protein>
<dbReference type="SMART" id="SM00054">
    <property type="entry name" value="EFh"/>
    <property type="match status" value="4"/>
</dbReference>
<dbReference type="GO" id="GO:0005509">
    <property type="term" value="F:calcium ion binding"/>
    <property type="evidence" value="ECO:0007669"/>
    <property type="project" value="InterPro"/>
</dbReference>
<evidence type="ECO:0000313" key="5">
    <source>
        <dbReference type="EMBL" id="SSX30439.1"/>
    </source>
</evidence>
<dbReference type="PANTHER" id="PTHR23048">
    <property type="entry name" value="MYOSIN LIGHT CHAIN 1, 3"/>
    <property type="match status" value="1"/>
</dbReference>
<name>A0A336L1H3_CULSO</name>
<dbReference type="EMBL" id="UFQS01001412">
    <property type="protein sequence ID" value="SSX10757.1"/>
    <property type="molecule type" value="Genomic_DNA"/>
</dbReference>
<gene>
    <name evidence="4" type="primary">CSON002481</name>
</gene>
<dbReference type="InterPro" id="IPR011992">
    <property type="entry name" value="EF-hand-dom_pair"/>
</dbReference>
<keyword evidence="2" id="KW-0106">Calcium</keyword>
<dbReference type="AlphaFoldDB" id="A0A336L1H3"/>
<sequence length="176" mass="20358">MGKHKERPPLNIASEPIDITMEHEPQYNKEQMRMLKEIFDQFDVDKTGKCPLKIIPTTLSTLGVKMKEEDMEKLIKDVDANGSGNIDFDEYIELAKRYIEPEDDYNKLYSELRQVFMIFDKENKGYLDIAEFKAIIKEIEPELPDKELDEVVEEVDADGSGRIEFEEFLAVMAGGE</sequence>
<dbReference type="InterPro" id="IPR018247">
    <property type="entry name" value="EF_Hand_1_Ca_BS"/>
</dbReference>
<dbReference type="FunFam" id="1.10.238.10:FF:000001">
    <property type="entry name" value="Calmodulin 1"/>
    <property type="match status" value="1"/>
</dbReference>
<reference evidence="5" key="2">
    <citation type="submission" date="2018-07" db="EMBL/GenBank/DDBJ databases">
        <authorList>
            <person name="Quirk P.G."/>
            <person name="Krulwich T.A."/>
        </authorList>
    </citation>
    <scope>NUCLEOTIDE SEQUENCE</scope>
</reference>
<dbReference type="GO" id="GO:0016460">
    <property type="term" value="C:myosin II complex"/>
    <property type="evidence" value="ECO:0007669"/>
    <property type="project" value="TreeGrafter"/>
</dbReference>
<proteinExistence type="predicted"/>
<evidence type="ECO:0000256" key="2">
    <source>
        <dbReference type="ARBA" id="ARBA00022837"/>
    </source>
</evidence>
<accession>A0A336L1H3</accession>
<evidence type="ECO:0000313" key="4">
    <source>
        <dbReference type="EMBL" id="SSX10757.1"/>
    </source>
</evidence>
<keyword evidence="1" id="KW-0677">Repeat</keyword>